<proteinExistence type="predicted"/>
<accession>A0A9D4BUL7</accession>
<gene>
    <name evidence="1" type="ORF">DPMN_069013</name>
</gene>
<reference evidence="1" key="2">
    <citation type="submission" date="2020-11" db="EMBL/GenBank/DDBJ databases">
        <authorList>
            <person name="McCartney M.A."/>
            <person name="Auch B."/>
            <person name="Kono T."/>
            <person name="Mallez S."/>
            <person name="Becker A."/>
            <person name="Gohl D.M."/>
            <person name="Silverstein K.A.T."/>
            <person name="Koren S."/>
            <person name="Bechman K.B."/>
            <person name="Herman A."/>
            <person name="Abrahante J.E."/>
            <person name="Garbe J."/>
        </authorList>
    </citation>
    <scope>NUCLEOTIDE SEQUENCE</scope>
    <source>
        <strain evidence="1">Duluth1</strain>
        <tissue evidence="1">Whole animal</tissue>
    </source>
</reference>
<dbReference type="Proteomes" id="UP000828390">
    <property type="component" value="Unassembled WGS sequence"/>
</dbReference>
<evidence type="ECO:0000313" key="2">
    <source>
        <dbReference type="Proteomes" id="UP000828390"/>
    </source>
</evidence>
<name>A0A9D4BUL7_DREPO</name>
<sequence length="51" mass="5883">MSHINPSAVYQCTTVHHIHIYVEAGTNDNSARRMTFVVCCNRQWGCLPYRT</sequence>
<organism evidence="1 2">
    <name type="scientific">Dreissena polymorpha</name>
    <name type="common">Zebra mussel</name>
    <name type="synonym">Mytilus polymorpha</name>
    <dbReference type="NCBI Taxonomy" id="45954"/>
    <lineage>
        <taxon>Eukaryota</taxon>
        <taxon>Metazoa</taxon>
        <taxon>Spiralia</taxon>
        <taxon>Lophotrochozoa</taxon>
        <taxon>Mollusca</taxon>
        <taxon>Bivalvia</taxon>
        <taxon>Autobranchia</taxon>
        <taxon>Heteroconchia</taxon>
        <taxon>Euheterodonta</taxon>
        <taxon>Imparidentia</taxon>
        <taxon>Neoheterodontei</taxon>
        <taxon>Myida</taxon>
        <taxon>Dreissenoidea</taxon>
        <taxon>Dreissenidae</taxon>
        <taxon>Dreissena</taxon>
    </lineage>
</organism>
<reference evidence="1" key="1">
    <citation type="journal article" date="2019" name="bioRxiv">
        <title>The Genome of the Zebra Mussel, Dreissena polymorpha: A Resource for Invasive Species Research.</title>
        <authorList>
            <person name="McCartney M.A."/>
            <person name="Auch B."/>
            <person name="Kono T."/>
            <person name="Mallez S."/>
            <person name="Zhang Y."/>
            <person name="Obille A."/>
            <person name="Becker A."/>
            <person name="Abrahante J.E."/>
            <person name="Garbe J."/>
            <person name="Badalamenti J.P."/>
            <person name="Herman A."/>
            <person name="Mangelson H."/>
            <person name="Liachko I."/>
            <person name="Sullivan S."/>
            <person name="Sone E.D."/>
            <person name="Koren S."/>
            <person name="Silverstein K.A.T."/>
            <person name="Beckman K.B."/>
            <person name="Gohl D.M."/>
        </authorList>
    </citation>
    <scope>NUCLEOTIDE SEQUENCE</scope>
    <source>
        <strain evidence="1">Duluth1</strain>
        <tissue evidence="1">Whole animal</tissue>
    </source>
</reference>
<comment type="caution">
    <text evidence="1">The sequence shown here is derived from an EMBL/GenBank/DDBJ whole genome shotgun (WGS) entry which is preliminary data.</text>
</comment>
<dbReference type="EMBL" id="JAIWYP010000014">
    <property type="protein sequence ID" value="KAH3709549.1"/>
    <property type="molecule type" value="Genomic_DNA"/>
</dbReference>
<dbReference type="AlphaFoldDB" id="A0A9D4BUL7"/>
<evidence type="ECO:0000313" key="1">
    <source>
        <dbReference type="EMBL" id="KAH3709549.1"/>
    </source>
</evidence>
<keyword evidence="2" id="KW-1185">Reference proteome</keyword>
<protein>
    <submittedName>
        <fullName evidence="1">Uncharacterized protein</fullName>
    </submittedName>
</protein>